<keyword evidence="2 5" id="KW-0067">ATP-binding</keyword>
<evidence type="ECO:0000256" key="2">
    <source>
        <dbReference type="ARBA" id="ARBA00022840"/>
    </source>
</evidence>
<comment type="caution">
    <text evidence="5">The sequence shown here is derived from an EMBL/GenBank/DDBJ whole genome shotgun (WGS) entry which is preliminary data.</text>
</comment>
<sequence>MEPIIIKNMTFAYPGQNALFDNCNLDIESSWKLGLLGRNGRGKTTLMKIFQNQLDYTGKIQCNLNFASFPLSIEPEVTNYAIGEIYYALPVLQDEQWKVERELNLLHTNLDILYQPYKSLSGGEKTKLQLASLFALDGYYLLLDEPTNHLDQASRQQLANYLKTKKTGFIITSHDRNFLDHVIDHCLVIEQHQLVLEHGNYSTYFQQKRRRDQEALIVNQQLKSEIKQLKQKQQQRQQWAQQAESEKKNNAHADKGFIGAKAAKMMKKSTIMNKRMNETIHEKEALINEREQIASLELNYRTSLHKSLITAKEVSLSYYRQLFQPVSFTLKSHEQVALVGNNGIGKSSLIKAICGDFPGNISGQIDIANKLQISLVRQDYSSNHGLLREFANNHQLDYEQLLNTLFKLGFKRQTFNIPIERMSMGQQKRVELAKSLVEPAQLYIWDEPLNYLDTYNQEQLIALIKEYQPPILFIEHDQNFIGEVATKQVSLTPPCQR</sequence>
<dbReference type="NCBIfam" id="NF000355">
    <property type="entry name" value="ribo_prot_ABC_F"/>
    <property type="match status" value="1"/>
</dbReference>
<dbReference type="PROSITE" id="PS50893">
    <property type="entry name" value="ABC_TRANSPORTER_2"/>
    <property type="match status" value="1"/>
</dbReference>
<dbReference type="CDD" id="cd03221">
    <property type="entry name" value="ABCF_EF-3"/>
    <property type="match status" value="2"/>
</dbReference>
<dbReference type="EMBL" id="JACJKU010000056">
    <property type="protein sequence ID" value="MBM6941017.1"/>
    <property type="molecule type" value="Genomic_DNA"/>
</dbReference>
<gene>
    <name evidence="5" type="ORF">H5975_05975</name>
</gene>
<feature type="domain" description="ABC transporter" evidence="4">
    <location>
        <begin position="4"/>
        <end position="216"/>
    </location>
</feature>
<reference evidence="5 6" key="1">
    <citation type="journal article" date="2021" name="Sci. Rep.">
        <title>The distribution of antibiotic resistance genes in chicken gut microbiota commensals.</title>
        <authorList>
            <person name="Juricova H."/>
            <person name="Matiasovicova J."/>
            <person name="Kubasova T."/>
            <person name="Cejkova D."/>
            <person name="Rychlik I."/>
        </authorList>
    </citation>
    <scope>NUCLEOTIDE SEQUENCE [LARGE SCALE GENOMIC DNA]</scope>
    <source>
        <strain evidence="5 6">An574</strain>
    </source>
</reference>
<dbReference type="SUPFAM" id="SSF52540">
    <property type="entry name" value="P-loop containing nucleoside triphosphate hydrolases"/>
    <property type="match status" value="2"/>
</dbReference>
<evidence type="ECO:0000256" key="3">
    <source>
        <dbReference type="SAM" id="MobiDB-lite"/>
    </source>
</evidence>
<dbReference type="SMART" id="SM00382">
    <property type="entry name" value="AAA"/>
    <property type="match status" value="2"/>
</dbReference>
<dbReference type="InterPro" id="IPR003593">
    <property type="entry name" value="AAA+_ATPase"/>
</dbReference>
<dbReference type="PANTHER" id="PTHR42855:SF2">
    <property type="entry name" value="DRUG RESISTANCE ABC TRANSPORTER,ATP-BINDING PROTEIN"/>
    <property type="match status" value="1"/>
</dbReference>
<evidence type="ECO:0000256" key="1">
    <source>
        <dbReference type="ARBA" id="ARBA00022741"/>
    </source>
</evidence>
<dbReference type="PANTHER" id="PTHR42855">
    <property type="entry name" value="ABC TRANSPORTER ATP-BINDING SUBUNIT"/>
    <property type="match status" value="1"/>
</dbReference>
<dbReference type="InterPro" id="IPR003439">
    <property type="entry name" value="ABC_transporter-like_ATP-bd"/>
</dbReference>
<dbReference type="Gene3D" id="3.40.50.300">
    <property type="entry name" value="P-loop containing nucleotide triphosphate hydrolases"/>
    <property type="match status" value="2"/>
</dbReference>
<dbReference type="Pfam" id="PF00005">
    <property type="entry name" value="ABC_tran"/>
    <property type="match status" value="2"/>
</dbReference>
<evidence type="ECO:0000313" key="5">
    <source>
        <dbReference type="EMBL" id="MBM6941017.1"/>
    </source>
</evidence>
<name>A0ABS2GXK3_9LACO</name>
<dbReference type="Proteomes" id="UP000785625">
    <property type="component" value="Unassembled WGS sequence"/>
</dbReference>
<proteinExistence type="predicted"/>
<dbReference type="PROSITE" id="PS00211">
    <property type="entry name" value="ABC_TRANSPORTER_1"/>
    <property type="match status" value="1"/>
</dbReference>
<dbReference type="InterPro" id="IPR051309">
    <property type="entry name" value="ABCF_ATPase"/>
</dbReference>
<keyword evidence="6" id="KW-1185">Reference proteome</keyword>
<dbReference type="GO" id="GO:0005524">
    <property type="term" value="F:ATP binding"/>
    <property type="evidence" value="ECO:0007669"/>
    <property type="project" value="UniProtKB-KW"/>
</dbReference>
<protein>
    <submittedName>
        <fullName evidence="5">ABC-F family ATP-binding cassette domain-containing protein</fullName>
    </submittedName>
</protein>
<dbReference type="RefSeq" id="WP_204785288.1">
    <property type="nucleotide sequence ID" value="NZ_CALVGD010000097.1"/>
</dbReference>
<feature type="compositionally biased region" description="Basic and acidic residues" evidence="3">
    <location>
        <begin position="244"/>
        <end position="253"/>
    </location>
</feature>
<feature type="compositionally biased region" description="Low complexity" evidence="3">
    <location>
        <begin position="233"/>
        <end position="242"/>
    </location>
</feature>
<keyword evidence="1" id="KW-0547">Nucleotide-binding</keyword>
<feature type="region of interest" description="Disordered" evidence="3">
    <location>
        <begin position="233"/>
        <end position="253"/>
    </location>
</feature>
<organism evidence="5 6">
    <name type="scientific">Limosilactobacillus coleohominis</name>
    <dbReference type="NCBI Taxonomy" id="181675"/>
    <lineage>
        <taxon>Bacteria</taxon>
        <taxon>Bacillati</taxon>
        <taxon>Bacillota</taxon>
        <taxon>Bacilli</taxon>
        <taxon>Lactobacillales</taxon>
        <taxon>Lactobacillaceae</taxon>
        <taxon>Limosilactobacillus</taxon>
    </lineage>
</organism>
<dbReference type="InterPro" id="IPR017871">
    <property type="entry name" value="ABC_transporter-like_CS"/>
</dbReference>
<accession>A0ABS2GXK3</accession>
<evidence type="ECO:0000313" key="6">
    <source>
        <dbReference type="Proteomes" id="UP000785625"/>
    </source>
</evidence>
<dbReference type="InterPro" id="IPR027417">
    <property type="entry name" value="P-loop_NTPase"/>
</dbReference>
<evidence type="ECO:0000259" key="4">
    <source>
        <dbReference type="PROSITE" id="PS50893"/>
    </source>
</evidence>